<feature type="region of interest" description="Disordered" evidence="1">
    <location>
        <begin position="266"/>
        <end position="386"/>
    </location>
</feature>
<name>A0A0B6Z5W3_9EUPU</name>
<protein>
    <submittedName>
        <fullName evidence="4">Uncharacterized protein</fullName>
    </submittedName>
</protein>
<dbReference type="AlphaFoldDB" id="A0A0B6Z5W3"/>
<feature type="chain" id="PRO_5002110680" evidence="3">
    <location>
        <begin position="22"/>
        <end position="386"/>
    </location>
</feature>
<keyword evidence="2" id="KW-1133">Transmembrane helix</keyword>
<feature type="compositionally biased region" description="Basic residues" evidence="1">
    <location>
        <begin position="284"/>
        <end position="294"/>
    </location>
</feature>
<evidence type="ECO:0000256" key="3">
    <source>
        <dbReference type="SAM" id="SignalP"/>
    </source>
</evidence>
<sequence>TTLFTLAYYAVLCVLISSTTAAVTAGTPTDSNNDTPIIVGDGLDPGVIAGVGVAGGLIIIALILLAIYCCVRSRNANMKDPNYAGGNNYAESSVYTSGTSQAIVPSGRHRNQKGKYGSMEDIKSSGSSQDKANGAYANSAYTKEPSDKTSERHSSVGRARGKTGFANDAFDGEDNGRIEHGENSWDERETSDPNGNKRLSRRDVSDRGNVKPMKSAMKKHTEVEMNQVNSHSVNGILKSRAHSPNRSQGSSTDASLDANTMVYGYSHLGKDQPNIKHKPVIERKRSRSGTRSHRSGSSGGHSRRSVSPDKNKVKNNRMYGEVFIDDRKSRNRSSGRRSRSDSSRKTRSERTSDSQDSGSSSASQSRKVSMNPGGKRVHIKGEETDI</sequence>
<keyword evidence="2" id="KW-0472">Membrane</keyword>
<feature type="compositionally biased region" description="Basic and acidic residues" evidence="1">
    <location>
        <begin position="144"/>
        <end position="154"/>
    </location>
</feature>
<organism evidence="4">
    <name type="scientific">Arion vulgaris</name>
    <dbReference type="NCBI Taxonomy" id="1028688"/>
    <lineage>
        <taxon>Eukaryota</taxon>
        <taxon>Metazoa</taxon>
        <taxon>Spiralia</taxon>
        <taxon>Lophotrochozoa</taxon>
        <taxon>Mollusca</taxon>
        <taxon>Gastropoda</taxon>
        <taxon>Heterobranchia</taxon>
        <taxon>Euthyneura</taxon>
        <taxon>Panpulmonata</taxon>
        <taxon>Eupulmonata</taxon>
        <taxon>Stylommatophora</taxon>
        <taxon>Helicina</taxon>
        <taxon>Arionoidea</taxon>
        <taxon>Arionidae</taxon>
        <taxon>Arion</taxon>
    </lineage>
</organism>
<feature type="region of interest" description="Disordered" evidence="1">
    <location>
        <begin position="100"/>
        <end position="223"/>
    </location>
</feature>
<feature type="signal peptide" evidence="3">
    <location>
        <begin position="1"/>
        <end position="21"/>
    </location>
</feature>
<feature type="compositionally biased region" description="Low complexity" evidence="1">
    <location>
        <begin position="354"/>
        <end position="369"/>
    </location>
</feature>
<accession>A0A0B6Z5W3</accession>
<evidence type="ECO:0000256" key="2">
    <source>
        <dbReference type="SAM" id="Phobius"/>
    </source>
</evidence>
<feature type="compositionally biased region" description="Basic and acidic residues" evidence="1">
    <location>
        <begin position="338"/>
        <end position="353"/>
    </location>
</feature>
<feature type="compositionally biased region" description="Basic and acidic residues" evidence="1">
    <location>
        <begin position="268"/>
        <end position="283"/>
    </location>
</feature>
<reference evidence="4" key="1">
    <citation type="submission" date="2014-12" db="EMBL/GenBank/DDBJ databases">
        <title>Insight into the proteome of Arion vulgaris.</title>
        <authorList>
            <person name="Aradska J."/>
            <person name="Bulat T."/>
            <person name="Smidak R."/>
            <person name="Sarate P."/>
            <person name="Gangsoo J."/>
            <person name="Sialana F."/>
            <person name="Bilban M."/>
            <person name="Lubec G."/>
        </authorList>
    </citation>
    <scope>NUCLEOTIDE SEQUENCE</scope>
    <source>
        <tissue evidence="4">Skin</tissue>
    </source>
</reference>
<gene>
    <name evidence="4" type="primary">ORF49939</name>
</gene>
<keyword evidence="3" id="KW-0732">Signal</keyword>
<evidence type="ECO:0000313" key="4">
    <source>
        <dbReference type="EMBL" id="CEK63913.1"/>
    </source>
</evidence>
<dbReference type="EMBL" id="HACG01017048">
    <property type="protein sequence ID" value="CEK63913.1"/>
    <property type="molecule type" value="Transcribed_RNA"/>
</dbReference>
<proteinExistence type="predicted"/>
<feature type="transmembrane region" description="Helical" evidence="2">
    <location>
        <begin position="45"/>
        <end position="71"/>
    </location>
</feature>
<evidence type="ECO:0000256" key="1">
    <source>
        <dbReference type="SAM" id="MobiDB-lite"/>
    </source>
</evidence>
<feature type="compositionally biased region" description="Basic and acidic residues" evidence="1">
    <location>
        <begin position="174"/>
        <end position="191"/>
    </location>
</feature>
<feature type="non-terminal residue" evidence="4">
    <location>
        <position position="1"/>
    </location>
</feature>
<keyword evidence="2" id="KW-0812">Transmembrane</keyword>